<evidence type="ECO:0000256" key="3">
    <source>
        <dbReference type="ARBA" id="ARBA00022842"/>
    </source>
</evidence>
<dbReference type="InterPro" id="IPR011206">
    <property type="entry name" value="Citrate_lyase_beta/mcl1/mcl2"/>
</dbReference>
<evidence type="ECO:0000313" key="8">
    <source>
        <dbReference type="Proteomes" id="UP000377595"/>
    </source>
</evidence>
<evidence type="ECO:0000256" key="4">
    <source>
        <dbReference type="PIRSR" id="PIRSR015582-1"/>
    </source>
</evidence>
<gene>
    <name evidence="7" type="ORF">Aple_042290</name>
</gene>
<dbReference type="PIRSF" id="PIRSF015582">
    <property type="entry name" value="Cit_lyase_B"/>
    <property type="match status" value="1"/>
</dbReference>
<reference evidence="7 8" key="1">
    <citation type="submission" date="2019-10" db="EMBL/GenBank/DDBJ databases">
        <title>Whole genome shotgun sequence of Acrocarpospora pleiomorpha NBRC 16267.</title>
        <authorList>
            <person name="Ichikawa N."/>
            <person name="Kimura A."/>
            <person name="Kitahashi Y."/>
            <person name="Komaki H."/>
            <person name="Oguchi A."/>
        </authorList>
    </citation>
    <scope>NUCLEOTIDE SEQUENCE [LARGE SCALE GENOMIC DNA]</scope>
    <source>
        <strain evidence="7 8">NBRC 16267</strain>
    </source>
</reference>
<feature type="binding site" evidence="5">
    <location>
        <position position="135"/>
    </location>
    <ligand>
        <name>Mg(2+)</name>
        <dbReference type="ChEBI" id="CHEBI:18420"/>
    </ligand>
</feature>
<dbReference type="InterPro" id="IPR005000">
    <property type="entry name" value="Aldolase/citrate-lyase_domain"/>
</dbReference>
<sequence length="288" mass="30432">MITPDRTASARTAPGLVRSALYVPGDQPDKLARAATRGADSLIVDLEDAVPAAAKPQARATVARWLASDGPAVAGQTQVWIRINPGEAGLADLAAVAHPAVTGICVAKTESVKWLAELDRRLADHPHLVLCPILESAAAVLRAPLLAEAPRVARLQLGEADLRADLGVDPGDDERELLWARSHVVLASAAAGLAPPLGPVSTAISDQDALRRSTHALRRLGFHGRACIHPAQIPIVHEVFTPTPGELARAQALITRFESTSDGVLVDDDGRMVDEAVIRQARRTLSMS</sequence>
<dbReference type="AlphaFoldDB" id="A0A5M3XQ73"/>
<dbReference type="InterPro" id="IPR040442">
    <property type="entry name" value="Pyrv_kinase-like_dom_sf"/>
</dbReference>
<feature type="domain" description="HpcH/HpaI aldolase/citrate lyase" evidence="6">
    <location>
        <begin position="18"/>
        <end position="230"/>
    </location>
</feature>
<dbReference type="Pfam" id="PF03328">
    <property type="entry name" value="HpcH_HpaI"/>
    <property type="match status" value="1"/>
</dbReference>
<keyword evidence="7" id="KW-0456">Lyase</keyword>
<dbReference type="PANTHER" id="PTHR32308:SF0">
    <property type="entry name" value="HPCH_HPAI ALDOLASE_CITRATE LYASE DOMAIN-CONTAINING PROTEIN"/>
    <property type="match status" value="1"/>
</dbReference>
<dbReference type="GO" id="GO:0016829">
    <property type="term" value="F:lyase activity"/>
    <property type="evidence" value="ECO:0007669"/>
    <property type="project" value="UniProtKB-KW"/>
</dbReference>
<feature type="binding site" evidence="5">
    <location>
        <position position="161"/>
    </location>
    <ligand>
        <name>Mg(2+)</name>
        <dbReference type="ChEBI" id="CHEBI:18420"/>
    </ligand>
</feature>
<organism evidence="7 8">
    <name type="scientific">Acrocarpospora pleiomorpha</name>
    <dbReference type="NCBI Taxonomy" id="90975"/>
    <lineage>
        <taxon>Bacteria</taxon>
        <taxon>Bacillati</taxon>
        <taxon>Actinomycetota</taxon>
        <taxon>Actinomycetes</taxon>
        <taxon>Streptosporangiales</taxon>
        <taxon>Streptosporangiaceae</taxon>
        <taxon>Acrocarpospora</taxon>
    </lineage>
</organism>
<dbReference type="EMBL" id="BLAF01000022">
    <property type="protein sequence ID" value="GES21333.1"/>
    <property type="molecule type" value="Genomic_DNA"/>
</dbReference>
<dbReference type="InterPro" id="IPR015813">
    <property type="entry name" value="Pyrv/PenolPyrv_kinase-like_dom"/>
</dbReference>
<feature type="binding site" evidence="4">
    <location>
        <position position="82"/>
    </location>
    <ligand>
        <name>substrate</name>
    </ligand>
</feature>
<dbReference type="Proteomes" id="UP000377595">
    <property type="component" value="Unassembled WGS sequence"/>
</dbReference>
<dbReference type="RefSeq" id="WP_155346327.1">
    <property type="nucleotide sequence ID" value="NZ_BAAAHM010000014.1"/>
</dbReference>
<dbReference type="GO" id="GO:0000287">
    <property type="term" value="F:magnesium ion binding"/>
    <property type="evidence" value="ECO:0007669"/>
    <property type="project" value="TreeGrafter"/>
</dbReference>
<feature type="binding site" evidence="4">
    <location>
        <position position="135"/>
    </location>
    <ligand>
        <name>substrate</name>
    </ligand>
</feature>
<dbReference type="OrthoDB" id="4322898at2"/>
<keyword evidence="8" id="KW-1185">Reference proteome</keyword>
<keyword evidence="3 5" id="KW-0460">Magnesium</keyword>
<accession>A0A5M3XQ73</accession>
<dbReference type="Gene3D" id="3.20.20.60">
    <property type="entry name" value="Phosphoenolpyruvate-binding domains"/>
    <property type="match status" value="1"/>
</dbReference>
<comment type="caution">
    <text evidence="7">The sequence shown here is derived from an EMBL/GenBank/DDBJ whole genome shotgun (WGS) entry which is preliminary data.</text>
</comment>
<dbReference type="GO" id="GO:0006107">
    <property type="term" value="P:oxaloacetate metabolic process"/>
    <property type="evidence" value="ECO:0007669"/>
    <property type="project" value="TreeGrafter"/>
</dbReference>
<evidence type="ECO:0000313" key="7">
    <source>
        <dbReference type="EMBL" id="GES21333.1"/>
    </source>
</evidence>
<keyword evidence="2 5" id="KW-0479">Metal-binding</keyword>
<proteinExistence type="predicted"/>
<dbReference type="SUPFAM" id="SSF51621">
    <property type="entry name" value="Phosphoenolpyruvate/pyruvate domain"/>
    <property type="match status" value="1"/>
</dbReference>
<name>A0A5M3XQ73_9ACTN</name>
<evidence type="ECO:0000256" key="2">
    <source>
        <dbReference type="ARBA" id="ARBA00022723"/>
    </source>
</evidence>
<evidence type="ECO:0000256" key="5">
    <source>
        <dbReference type="PIRSR" id="PIRSR015582-2"/>
    </source>
</evidence>
<evidence type="ECO:0000256" key="1">
    <source>
        <dbReference type="ARBA" id="ARBA00001946"/>
    </source>
</evidence>
<comment type="cofactor">
    <cofactor evidence="1">
        <name>Mg(2+)</name>
        <dbReference type="ChEBI" id="CHEBI:18420"/>
    </cofactor>
</comment>
<dbReference type="PANTHER" id="PTHR32308">
    <property type="entry name" value="LYASE BETA SUBUNIT, PUTATIVE (AFU_ORTHOLOGUE AFUA_4G13030)-RELATED"/>
    <property type="match status" value="1"/>
</dbReference>
<evidence type="ECO:0000259" key="6">
    <source>
        <dbReference type="Pfam" id="PF03328"/>
    </source>
</evidence>
<protein>
    <submittedName>
        <fullName evidence="7">CoA ester lyase</fullName>
    </submittedName>
</protein>